<dbReference type="SMART" id="SM00554">
    <property type="entry name" value="FAS1"/>
    <property type="match status" value="2"/>
</dbReference>
<reference evidence="3 4" key="1">
    <citation type="journal article" date="2021" name="Elife">
        <title>Chloroplast acquisition without the gene transfer in kleptoplastic sea slugs, Plakobranchus ocellatus.</title>
        <authorList>
            <person name="Maeda T."/>
            <person name="Takahashi S."/>
            <person name="Yoshida T."/>
            <person name="Shimamura S."/>
            <person name="Takaki Y."/>
            <person name="Nagai Y."/>
            <person name="Toyoda A."/>
            <person name="Suzuki Y."/>
            <person name="Arimoto A."/>
            <person name="Ishii H."/>
            <person name="Satoh N."/>
            <person name="Nishiyama T."/>
            <person name="Hasebe M."/>
            <person name="Maruyama T."/>
            <person name="Minagawa J."/>
            <person name="Obokata J."/>
            <person name="Shigenobu S."/>
        </authorList>
    </citation>
    <scope>NUCLEOTIDE SEQUENCE [LARGE SCALE GENOMIC DNA]</scope>
</reference>
<keyword evidence="1" id="KW-0732">Signal</keyword>
<name>A0AAV4ADS3_9GAST</name>
<feature type="domain" description="FAS1" evidence="2">
    <location>
        <begin position="7"/>
        <end position="153"/>
    </location>
</feature>
<feature type="signal peptide" evidence="1">
    <location>
        <begin position="1"/>
        <end position="19"/>
    </location>
</feature>
<dbReference type="InterPro" id="IPR050904">
    <property type="entry name" value="Adhesion/Biosynth-related"/>
</dbReference>
<proteinExistence type="predicted"/>
<dbReference type="InterPro" id="IPR000782">
    <property type="entry name" value="FAS1_domain"/>
</dbReference>
<dbReference type="GO" id="GO:0030198">
    <property type="term" value="P:extracellular matrix organization"/>
    <property type="evidence" value="ECO:0007669"/>
    <property type="project" value="TreeGrafter"/>
</dbReference>
<dbReference type="Gene3D" id="2.30.180.10">
    <property type="entry name" value="FAS1 domain"/>
    <property type="match status" value="2"/>
</dbReference>
<evidence type="ECO:0000313" key="3">
    <source>
        <dbReference type="EMBL" id="GFO09341.1"/>
    </source>
</evidence>
<dbReference type="SUPFAM" id="SSF82153">
    <property type="entry name" value="FAS1 domain"/>
    <property type="match status" value="2"/>
</dbReference>
<dbReference type="PROSITE" id="PS50213">
    <property type="entry name" value="FAS1"/>
    <property type="match status" value="2"/>
</dbReference>
<feature type="domain" description="FAS1" evidence="2">
    <location>
        <begin position="157"/>
        <end position="290"/>
    </location>
</feature>
<dbReference type="Proteomes" id="UP000735302">
    <property type="component" value="Unassembled WGS sequence"/>
</dbReference>
<dbReference type="PANTHER" id="PTHR10900:SF124">
    <property type="entry name" value="FI05614P"/>
    <property type="match status" value="1"/>
</dbReference>
<dbReference type="GO" id="GO:0031012">
    <property type="term" value="C:extracellular matrix"/>
    <property type="evidence" value="ECO:0007669"/>
    <property type="project" value="TreeGrafter"/>
</dbReference>
<dbReference type="AlphaFoldDB" id="A0AAV4ADS3"/>
<keyword evidence="4" id="KW-1185">Reference proteome</keyword>
<evidence type="ECO:0000256" key="1">
    <source>
        <dbReference type="SAM" id="SignalP"/>
    </source>
</evidence>
<dbReference type="Pfam" id="PF02469">
    <property type="entry name" value="Fasciclin"/>
    <property type="match status" value="2"/>
</dbReference>
<dbReference type="FunFam" id="2.30.180.10:FF:000032">
    <property type="entry name" value="Fasciclin domain-containing protein, putative"/>
    <property type="match status" value="1"/>
</dbReference>
<feature type="chain" id="PRO_5043786131" evidence="1">
    <location>
        <begin position="20"/>
        <end position="302"/>
    </location>
</feature>
<dbReference type="InterPro" id="IPR036378">
    <property type="entry name" value="FAS1_dom_sf"/>
</dbReference>
<evidence type="ECO:0000259" key="2">
    <source>
        <dbReference type="PROSITE" id="PS50213"/>
    </source>
</evidence>
<gene>
    <name evidence="3" type="ORF">PoB_003584600</name>
</gene>
<comment type="caution">
    <text evidence="3">The sequence shown here is derived from an EMBL/GenBank/DDBJ whole genome shotgun (WGS) entry which is preliminary data.</text>
</comment>
<dbReference type="PANTHER" id="PTHR10900">
    <property type="entry name" value="PERIOSTIN-RELATED"/>
    <property type="match status" value="1"/>
</dbReference>
<dbReference type="GO" id="GO:0050839">
    <property type="term" value="F:cell adhesion molecule binding"/>
    <property type="evidence" value="ECO:0007669"/>
    <property type="project" value="TreeGrafter"/>
</dbReference>
<evidence type="ECO:0000313" key="4">
    <source>
        <dbReference type="Proteomes" id="UP000735302"/>
    </source>
</evidence>
<accession>A0AAV4ADS3</accession>
<sequence length="302" mass="32149">MSPTHVILCVTAVLAASQAMSLMEDLADANCTALVDLLKSTGLDKEVESGYLTLFAPTNDAFKMLPDDLTKTVTGNATILAAVLSFHATSSIFRAQDAVPNMLIDTVLKGSKIRVNIYDDKAGGSIVAVNGAKVIKADIPASNGIVHIIDRVMFPPAGTFYELVSMSEAHTELKKVIDSVSYKNVLDSHTGTFFAPTDDAFKALEAQLKARGVNLDGNSVAVKEFIDYHVLDTVVYSVGAKTGMYDTWNHGERLGVTMMANGTAKINQATVILGDIPATNGVMHVIDSVLIPEPYATNIVIG</sequence>
<organism evidence="3 4">
    <name type="scientific">Plakobranchus ocellatus</name>
    <dbReference type="NCBI Taxonomy" id="259542"/>
    <lineage>
        <taxon>Eukaryota</taxon>
        <taxon>Metazoa</taxon>
        <taxon>Spiralia</taxon>
        <taxon>Lophotrochozoa</taxon>
        <taxon>Mollusca</taxon>
        <taxon>Gastropoda</taxon>
        <taxon>Heterobranchia</taxon>
        <taxon>Euthyneura</taxon>
        <taxon>Panpulmonata</taxon>
        <taxon>Sacoglossa</taxon>
        <taxon>Placobranchoidea</taxon>
        <taxon>Plakobranchidae</taxon>
        <taxon>Plakobranchus</taxon>
    </lineage>
</organism>
<dbReference type="GO" id="GO:0005615">
    <property type="term" value="C:extracellular space"/>
    <property type="evidence" value="ECO:0007669"/>
    <property type="project" value="TreeGrafter"/>
</dbReference>
<protein>
    <submittedName>
        <fullName evidence="3">Transforming growth factor-beta-induced protein ig-h3</fullName>
    </submittedName>
</protein>
<dbReference type="EMBL" id="BLXT01004061">
    <property type="protein sequence ID" value="GFO09341.1"/>
    <property type="molecule type" value="Genomic_DNA"/>
</dbReference>
<dbReference type="GO" id="GO:0007155">
    <property type="term" value="P:cell adhesion"/>
    <property type="evidence" value="ECO:0007669"/>
    <property type="project" value="TreeGrafter"/>
</dbReference>